<gene>
    <name evidence="2" type="ORF">FIA58_002245</name>
</gene>
<keyword evidence="3" id="KW-1185">Reference proteome</keyword>
<dbReference type="Gene3D" id="3.90.25.10">
    <property type="entry name" value="UDP-galactose 4-epimerase, domain 1"/>
    <property type="match status" value="1"/>
</dbReference>
<dbReference type="InterPro" id="IPR052718">
    <property type="entry name" value="NmrA-type_oxidoreductase"/>
</dbReference>
<dbReference type="InterPro" id="IPR008030">
    <property type="entry name" value="NmrA-like"/>
</dbReference>
<dbReference type="InterPro" id="IPR036291">
    <property type="entry name" value="NAD(P)-bd_dom_sf"/>
</dbReference>
<evidence type="ECO:0000313" key="3">
    <source>
        <dbReference type="Proteomes" id="UP000817854"/>
    </source>
</evidence>
<protein>
    <submittedName>
        <fullName evidence="2">SDR family oxidoreductase</fullName>
    </submittedName>
</protein>
<dbReference type="SUPFAM" id="SSF51735">
    <property type="entry name" value="NAD(P)-binding Rossmann-fold domains"/>
    <property type="match status" value="1"/>
</dbReference>
<dbReference type="Proteomes" id="UP000817854">
    <property type="component" value="Unassembled WGS sequence"/>
</dbReference>
<name>A0ABX0INV7_9FLAO</name>
<dbReference type="RefSeq" id="WP_140959591.1">
    <property type="nucleotide sequence ID" value="NZ_VEVQ02000001.1"/>
</dbReference>
<accession>A0ABX0INV7</accession>
<dbReference type="EMBL" id="VEVQ02000001">
    <property type="protein sequence ID" value="NHN24484.1"/>
    <property type="molecule type" value="Genomic_DNA"/>
</dbReference>
<feature type="domain" description="NmrA-like" evidence="1">
    <location>
        <begin position="2"/>
        <end position="249"/>
    </location>
</feature>
<dbReference type="PANTHER" id="PTHR47129">
    <property type="entry name" value="QUINONE OXIDOREDUCTASE 2"/>
    <property type="match status" value="1"/>
</dbReference>
<dbReference type="PANTHER" id="PTHR47129:SF1">
    <property type="entry name" value="NMRA-LIKE DOMAIN-CONTAINING PROTEIN"/>
    <property type="match status" value="1"/>
</dbReference>
<comment type="caution">
    <text evidence="2">The sequence shown here is derived from an EMBL/GenBank/DDBJ whole genome shotgun (WGS) entry which is preliminary data.</text>
</comment>
<dbReference type="Pfam" id="PF05368">
    <property type="entry name" value="NmrA"/>
    <property type="match status" value="1"/>
</dbReference>
<dbReference type="Gene3D" id="3.40.50.720">
    <property type="entry name" value="NAD(P)-binding Rossmann-like Domain"/>
    <property type="match status" value="1"/>
</dbReference>
<sequence>MSNILITGATGHLGSIVIEHALNKIPASQISVLVRDKEKAQLFKEKGLQIKIGNYHDIDSLDKAMKGIDKLLLISSSDFNNRIGQHKNVIDAAKKNNVKHILYTGVTIKDITNSPIKPLLEDHFQTEEYIKSNGFLYTFLQNNLYSDVIPMFIGENVFETGIYFPADEGKVAFANRKDLGEAIAKIATGEEYENKVYNLTSKNTHSFKEIATILSSLSNTNVSYTSPDPKEYEKMLTQIGLPEGIILMSTLFAAAIKNDDFNITGSTLEEILGHDEIDFKSFLKETYHF</sequence>
<reference evidence="2" key="2">
    <citation type="submission" date="2020-02" db="EMBL/GenBank/DDBJ databases">
        <title>Flavobacterium profundi sp. nov., isolated from a deep-sea seamount.</title>
        <authorList>
            <person name="Zhang D.-C."/>
        </authorList>
    </citation>
    <scope>NUCLEOTIDE SEQUENCE</scope>
    <source>
        <strain evidence="2">EC11</strain>
    </source>
</reference>
<proteinExistence type="predicted"/>
<reference evidence="2" key="1">
    <citation type="submission" date="2019-05" db="EMBL/GenBank/DDBJ databases">
        <authorList>
            <person name="Lianzixin W."/>
        </authorList>
    </citation>
    <scope>NUCLEOTIDE SEQUENCE</scope>
    <source>
        <strain evidence="2">EC11</strain>
    </source>
</reference>
<evidence type="ECO:0000259" key="1">
    <source>
        <dbReference type="Pfam" id="PF05368"/>
    </source>
</evidence>
<organism evidence="2 3">
    <name type="scientific">Flavobacterium jejuense</name>
    <dbReference type="NCBI Taxonomy" id="1544455"/>
    <lineage>
        <taxon>Bacteria</taxon>
        <taxon>Pseudomonadati</taxon>
        <taxon>Bacteroidota</taxon>
        <taxon>Flavobacteriia</taxon>
        <taxon>Flavobacteriales</taxon>
        <taxon>Flavobacteriaceae</taxon>
        <taxon>Flavobacterium</taxon>
    </lineage>
</organism>
<dbReference type="CDD" id="cd05269">
    <property type="entry name" value="TMR_SDR_a"/>
    <property type="match status" value="1"/>
</dbReference>
<evidence type="ECO:0000313" key="2">
    <source>
        <dbReference type="EMBL" id="NHN24484.1"/>
    </source>
</evidence>